<protein>
    <submittedName>
        <fullName evidence="1">Uncharacterized protein</fullName>
    </submittedName>
</protein>
<proteinExistence type="predicted"/>
<name>A0A1W1BR61_9ZZZZ</name>
<reference evidence="1" key="1">
    <citation type="submission" date="2016-10" db="EMBL/GenBank/DDBJ databases">
        <authorList>
            <person name="de Groot N.N."/>
        </authorList>
    </citation>
    <scope>NUCLEOTIDE SEQUENCE</scope>
</reference>
<accession>A0A1W1BR61</accession>
<sequence>MSNIQEFKEKYSSDNALENELSKIEKMDISNIQKIDLREKVKEKYRIEPEWFTAKNWYSDNIEDDDAFERRNELGRWGM</sequence>
<organism evidence="1">
    <name type="scientific">hydrothermal vent metagenome</name>
    <dbReference type="NCBI Taxonomy" id="652676"/>
    <lineage>
        <taxon>unclassified sequences</taxon>
        <taxon>metagenomes</taxon>
        <taxon>ecological metagenomes</taxon>
    </lineage>
</organism>
<evidence type="ECO:0000313" key="1">
    <source>
        <dbReference type="EMBL" id="SFV55962.1"/>
    </source>
</evidence>
<gene>
    <name evidence="1" type="ORF">MNB_SV-3-154</name>
</gene>
<dbReference type="EMBL" id="FPHI01000012">
    <property type="protein sequence ID" value="SFV55962.1"/>
    <property type="molecule type" value="Genomic_DNA"/>
</dbReference>
<dbReference type="AlphaFoldDB" id="A0A1W1BR61"/>